<dbReference type="AlphaFoldDB" id="A0A8K0JHH8"/>
<dbReference type="Proteomes" id="UP000812966">
    <property type="component" value="Unassembled WGS sequence"/>
</dbReference>
<organism evidence="8 9">
    <name type="scientific">Filobasidium floriforme</name>
    <dbReference type="NCBI Taxonomy" id="5210"/>
    <lineage>
        <taxon>Eukaryota</taxon>
        <taxon>Fungi</taxon>
        <taxon>Dikarya</taxon>
        <taxon>Basidiomycota</taxon>
        <taxon>Agaricomycotina</taxon>
        <taxon>Tremellomycetes</taxon>
        <taxon>Filobasidiales</taxon>
        <taxon>Filobasidiaceae</taxon>
        <taxon>Filobasidium</taxon>
    </lineage>
</organism>
<dbReference type="InterPro" id="IPR026740">
    <property type="entry name" value="AP3_beta"/>
</dbReference>
<evidence type="ECO:0000256" key="4">
    <source>
        <dbReference type="ARBA" id="ARBA00022927"/>
    </source>
</evidence>
<feature type="compositionally biased region" description="Polar residues" evidence="6">
    <location>
        <begin position="790"/>
        <end position="800"/>
    </location>
</feature>
<dbReference type="Gene3D" id="1.25.10.10">
    <property type="entry name" value="Leucine-rich Repeat Variant"/>
    <property type="match status" value="1"/>
</dbReference>
<dbReference type="GO" id="GO:0030123">
    <property type="term" value="C:AP-3 adaptor complex"/>
    <property type="evidence" value="ECO:0007669"/>
    <property type="project" value="InterPro"/>
</dbReference>
<evidence type="ECO:0000256" key="1">
    <source>
        <dbReference type="ARBA" id="ARBA00004308"/>
    </source>
</evidence>
<dbReference type="InterPro" id="IPR002553">
    <property type="entry name" value="Clathrin/coatomer_adapt-like_N"/>
</dbReference>
<feature type="compositionally biased region" description="Acidic residues" evidence="6">
    <location>
        <begin position="759"/>
        <end position="779"/>
    </location>
</feature>
<keyword evidence="5" id="KW-0472">Membrane</keyword>
<name>A0A8K0JHH8_9TREE</name>
<dbReference type="SUPFAM" id="SSF48371">
    <property type="entry name" value="ARM repeat"/>
    <property type="match status" value="1"/>
</dbReference>
<comment type="similarity">
    <text evidence="2">Belongs to the adaptor complexes large subunit family.</text>
</comment>
<dbReference type="PIRSF" id="PIRSF037096">
    <property type="entry name" value="AP3_complex_beta"/>
    <property type="match status" value="1"/>
</dbReference>
<evidence type="ECO:0000256" key="3">
    <source>
        <dbReference type="ARBA" id="ARBA00022448"/>
    </source>
</evidence>
<keyword evidence="4" id="KW-0653">Protein transport</keyword>
<evidence type="ECO:0000256" key="2">
    <source>
        <dbReference type="ARBA" id="ARBA00006613"/>
    </source>
</evidence>
<feature type="region of interest" description="Disordered" evidence="6">
    <location>
        <begin position="754"/>
        <end position="816"/>
    </location>
</feature>
<dbReference type="InterPro" id="IPR011989">
    <property type="entry name" value="ARM-like"/>
</dbReference>
<dbReference type="GO" id="GO:0012505">
    <property type="term" value="C:endomembrane system"/>
    <property type="evidence" value="ECO:0007669"/>
    <property type="project" value="UniProtKB-SubCell"/>
</dbReference>
<comment type="caution">
    <text evidence="8">The sequence shown here is derived from an EMBL/GenBank/DDBJ whole genome shotgun (WGS) entry which is preliminary data.</text>
</comment>
<dbReference type="GO" id="GO:0006886">
    <property type="term" value="P:intracellular protein transport"/>
    <property type="evidence" value="ECO:0007669"/>
    <property type="project" value="InterPro"/>
</dbReference>
<comment type="subcellular location">
    <subcellularLocation>
        <location evidence="1">Endomembrane system</location>
    </subcellularLocation>
</comment>
<proteinExistence type="inferred from homology"/>
<accession>A0A8K0JHH8</accession>
<keyword evidence="3" id="KW-0813">Transport</keyword>
<dbReference type="EMBL" id="JABELV010000122">
    <property type="protein sequence ID" value="KAG7530306.1"/>
    <property type="molecule type" value="Genomic_DNA"/>
</dbReference>
<evidence type="ECO:0000313" key="9">
    <source>
        <dbReference type="Proteomes" id="UP000812966"/>
    </source>
</evidence>
<dbReference type="GO" id="GO:0016192">
    <property type="term" value="P:vesicle-mediated transport"/>
    <property type="evidence" value="ECO:0007669"/>
    <property type="project" value="InterPro"/>
</dbReference>
<dbReference type="InterPro" id="IPR016024">
    <property type="entry name" value="ARM-type_fold"/>
</dbReference>
<dbReference type="InterPro" id="IPR026739">
    <property type="entry name" value="AP_beta"/>
</dbReference>
<dbReference type="Pfam" id="PF01602">
    <property type="entry name" value="Adaptin_N"/>
    <property type="match status" value="1"/>
</dbReference>
<reference evidence="8" key="1">
    <citation type="submission" date="2020-04" db="EMBL/GenBank/DDBJ databases">
        <title>Analysis of mating type loci in Filobasidium floriforme.</title>
        <authorList>
            <person name="Nowrousian M."/>
        </authorList>
    </citation>
    <scope>NUCLEOTIDE SEQUENCE</scope>
    <source>
        <strain evidence="8">CBS 6242</strain>
    </source>
</reference>
<evidence type="ECO:0000256" key="5">
    <source>
        <dbReference type="ARBA" id="ARBA00023136"/>
    </source>
</evidence>
<gene>
    <name evidence="8" type="ORF">FFLO_05139</name>
</gene>
<feature type="region of interest" description="Disordered" evidence="6">
    <location>
        <begin position="674"/>
        <end position="726"/>
    </location>
</feature>
<dbReference type="PANTHER" id="PTHR11134">
    <property type="entry name" value="ADAPTOR COMPLEX SUBUNIT BETA FAMILY MEMBER"/>
    <property type="match status" value="1"/>
</dbReference>
<evidence type="ECO:0000313" key="8">
    <source>
        <dbReference type="EMBL" id="KAG7530306.1"/>
    </source>
</evidence>
<protein>
    <recommendedName>
        <fullName evidence="7">Clathrin/coatomer adaptor adaptin-like N-terminal domain-containing protein</fullName>
    </recommendedName>
</protein>
<sequence>MALNRLSQRLTETFKESTRDLPILQGKGPAAQTYFEYNDDKLREIAQLFDGSNNKASEADRLEGMKRLIAMISKGRDMSAFFPQVVKQVASPSVEIRKLVYIYLLRYAETNSDLLLLSINTFQRDLGDPSPLIRSMAIRVLTSIRLGVIQGIVMLGLEKLVNDRNPWVRKTVALGLIKVYDSDSTTLPQLKTMLVTLLKTSTPVTIGATLQAVDSICPDHLDLLHPYYRKICMLLIDSDEWGQVVVLAVLQRYVRNYLEKPEEQEVLRAGVNKQYDDQTPDSTQNDNDQSGAVFEALPESSSAPPELDPDLELLLHCTLPLFQSRNPAVTLAAIRLFYLCASSQVSSEDLSQHKIIPPLLRLCSVTQDTSEVAWSAWEVVREIAEQRPWLLFERIEKFFVRSSDTVRTKRHKIAILSFLVSESNASLVIREFREYARSPQSAVSMDAIQAIGRCSEKIGSVKQTCGKVLLSLLKSGKKTTIAQAVIALRSLIQSSTDREMASRLVLSLSQRLSFVHGEEARASVYWLGSRYSISEDQGRSTYSEFQGIAVWAPDLLRNGVRCFTTEEPLTKIEVLNLAATLLTQCPGSRSIDMLTRHALALARYDQDWDVRDRARLLTGLLRSVRQSNGEAEDDEVDTGGVILRPEQIKLVLSDCPDLRQGSDRIGRARRNYPMGSLSGLSSRPMRGSAWDVPSWTTDPTDSSLRDVPEPVSAPKSPVFEPIVGESRGGKNVARALPSFSTTQGNPQALRAKKIKNLDEFLDETDTDSTADTVDEDSESDGGRGKANRAGTATTLQSQGVSSDSSLSDSDSDSDSE</sequence>
<feature type="domain" description="Clathrin/coatomer adaptor adaptin-like N-terminal" evidence="7">
    <location>
        <begin position="45"/>
        <end position="623"/>
    </location>
</feature>
<keyword evidence="9" id="KW-1185">Reference proteome</keyword>
<evidence type="ECO:0000256" key="6">
    <source>
        <dbReference type="SAM" id="MobiDB-lite"/>
    </source>
</evidence>
<evidence type="ECO:0000259" key="7">
    <source>
        <dbReference type="Pfam" id="PF01602"/>
    </source>
</evidence>